<keyword evidence="5" id="KW-1003">Cell membrane</keyword>
<dbReference type="Pfam" id="PF01061">
    <property type="entry name" value="ABC2_membrane"/>
    <property type="match status" value="1"/>
</dbReference>
<feature type="domain" description="ABC transmembrane type-2" evidence="6">
    <location>
        <begin position="21"/>
        <end position="250"/>
    </location>
</feature>
<evidence type="ECO:0000256" key="3">
    <source>
        <dbReference type="ARBA" id="ARBA00022989"/>
    </source>
</evidence>
<comment type="subcellular location">
    <subcellularLocation>
        <location evidence="5">Cell membrane</location>
        <topology evidence="5">Multi-pass membrane protein</topology>
    </subcellularLocation>
    <subcellularLocation>
        <location evidence="1">Membrane</location>
        <topology evidence="1">Multi-pass membrane protein</topology>
    </subcellularLocation>
</comment>
<feature type="transmembrane region" description="Helical" evidence="5">
    <location>
        <begin position="21"/>
        <end position="40"/>
    </location>
</feature>
<evidence type="ECO:0000313" key="7">
    <source>
        <dbReference type="EMBL" id="TCJ13044.1"/>
    </source>
</evidence>
<proteinExistence type="inferred from homology"/>
<dbReference type="PIRSF" id="PIRSF006648">
    <property type="entry name" value="DrrB"/>
    <property type="match status" value="1"/>
</dbReference>
<dbReference type="InterPro" id="IPR052522">
    <property type="entry name" value="ABC-2_transport_permease"/>
</dbReference>
<reference evidence="7 8" key="1">
    <citation type="submission" date="2019-03" db="EMBL/GenBank/DDBJ databases">
        <title>Whole genome sequence of a novel Rubrobacter taiwanensis strain, isolated from Yellowstone National Park.</title>
        <authorList>
            <person name="Freed S."/>
            <person name="Ramaley R.F."/>
            <person name="Kyndt J.A."/>
        </authorList>
    </citation>
    <scope>NUCLEOTIDE SEQUENCE [LARGE SCALE GENOMIC DNA]</scope>
    <source>
        <strain evidence="7 8">Yellowstone</strain>
    </source>
</reference>
<keyword evidence="2 5" id="KW-0812">Transmembrane</keyword>
<dbReference type="GO" id="GO:0043190">
    <property type="term" value="C:ATP-binding cassette (ABC) transporter complex"/>
    <property type="evidence" value="ECO:0007669"/>
    <property type="project" value="InterPro"/>
</dbReference>
<dbReference type="EMBL" id="SKBU01000042">
    <property type="protein sequence ID" value="TCJ13044.1"/>
    <property type="molecule type" value="Genomic_DNA"/>
</dbReference>
<keyword evidence="8" id="KW-1185">Reference proteome</keyword>
<evidence type="ECO:0000313" key="8">
    <source>
        <dbReference type="Proteomes" id="UP000295244"/>
    </source>
</evidence>
<dbReference type="RefSeq" id="WP_132692929.1">
    <property type="nucleotide sequence ID" value="NZ_SKBU01000042.1"/>
</dbReference>
<dbReference type="InterPro" id="IPR000412">
    <property type="entry name" value="ABC_2_transport"/>
</dbReference>
<evidence type="ECO:0000256" key="2">
    <source>
        <dbReference type="ARBA" id="ARBA00022692"/>
    </source>
</evidence>
<feature type="transmembrane region" description="Helical" evidence="5">
    <location>
        <begin position="226"/>
        <end position="247"/>
    </location>
</feature>
<comment type="caution">
    <text evidence="7">The sequence shown here is derived from an EMBL/GenBank/DDBJ whole genome shotgun (WGS) entry which is preliminary data.</text>
</comment>
<sequence length="255" mass="28257">MTLFDRPFRTLLSREILRFTRVWMQTIVPSLLTSLLYVIVFGLALGSRIREVNGVPYLEFILPGIAMMTLITGAYMNSSWSVFDAKRERYIDEVLISPMSDFQITLAYTLGGTLRGIIVGAGVLVLGAPFAGVEVAHPLLLLFAGLCVSFTFAALGVLVGVLATRIEHISFLMNVILQPLTFLGGVFYSVEMLPEALRVGTLFNPIFHMVDATRYATLQVSDLVPYPTFAAVFFLALAAFGAAWWVVSRSKRLRY</sequence>
<name>A0A4R1B4L0_9ACTN</name>
<dbReference type="PRINTS" id="PR00164">
    <property type="entry name" value="ABC2TRNSPORT"/>
</dbReference>
<dbReference type="PANTHER" id="PTHR43332:SF2">
    <property type="entry name" value="INNER MEMBRANE TRANSPORT PERMEASE YADH"/>
    <property type="match status" value="1"/>
</dbReference>
<organism evidence="7 8">
    <name type="scientific">Rubrobacter taiwanensis</name>
    <dbReference type="NCBI Taxonomy" id="185139"/>
    <lineage>
        <taxon>Bacteria</taxon>
        <taxon>Bacillati</taxon>
        <taxon>Actinomycetota</taxon>
        <taxon>Rubrobacteria</taxon>
        <taxon>Rubrobacterales</taxon>
        <taxon>Rubrobacteraceae</taxon>
        <taxon>Rubrobacter</taxon>
    </lineage>
</organism>
<accession>A0A4R1B4L0</accession>
<keyword evidence="4 5" id="KW-0472">Membrane</keyword>
<comment type="similarity">
    <text evidence="5">Belongs to the ABC-2 integral membrane protein family.</text>
</comment>
<dbReference type="AlphaFoldDB" id="A0A4R1B4L0"/>
<dbReference type="PANTHER" id="PTHR43332">
    <property type="entry name" value="INNER MEMBRANE TRANSPORT PERMEASE YADH-RELATED"/>
    <property type="match status" value="1"/>
</dbReference>
<dbReference type="Proteomes" id="UP000295244">
    <property type="component" value="Unassembled WGS sequence"/>
</dbReference>
<gene>
    <name evidence="7" type="ORF">E0L93_15170</name>
</gene>
<evidence type="ECO:0000256" key="1">
    <source>
        <dbReference type="ARBA" id="ARBA00004141"/>
    </source>
</evidence>
<keyword evidence="3 5" id="KW-1133">Transmembrane helix</keyword>
<evidence type="ECO:0000259" key="6">
    <source>
        <dbReference type="PROSITE" id="PS51012"/>
    </source>
</evidence>
<dbReference type="OrthoDB" id="9788252at2"/>
<dbReference type="PROSITE" id="PS51012">
    <property type="entry name" value="ABC_TM2"/>
    <property type="match status" value="1"/>
</dbReference>
<protein>
    <recommendedName>
        <fullName evidence="5">Transport permease protein</fullName>
    </recommendedName>
</protein>
<feature type="transmembrane region" description="Helical" evidence="5">
    <location>
        <begin position="139"/>
        <end position="164"/>
    </location>
</feature>
<dbReference type="InterPro" id="IPR013525">
    <property type="entry name" value="ABC2_TM"/>
</dbReference>
<dbReference type="GO" id="GO:0140359">
    <property type="term" value="F:ABC-type transporter activity"/>
    <property type="evidence" value="ECO:0007669"/>
    <property type="project" value="InterPro"/>
</dbReference>
<feature type="transmembrane region" description="Helical" evidence="5">
    <location>
        <begin position="60"/>
        <end position="83"/>
    </location>
</feature>
<feature type="transmembrane region" description="Helical" evidence="5">
    <location>
        <begin position="104"/>
        <end position="127"/>
    </location>
</feature>
<evidence type="ECO:0000256" key="4">
    <source>
        <dbReference type="ARBA" id="ARBA00023136"/>
    </source>
</evidence>
<keyword evidence="5" id="KW-0813">Transport</keyword>
<evidence type="ECO:0000256" key="5">
    <source>
        <dbReference type="RuleBase" id="RU361157"/>
    </source>
</evidence>
<feature type="transmembrane region" description="Helical" evidence="5">
    <location>
        <begin position="171"/>
        <end position="190"/>
    </location>
</feature>
<dbReference type="InterPro" id="IPR047817">
    <property type="entry name" value="ABC2_TM_bact-type"/>
</dbReference>